<proteinExistence type="predicted"/>
<comment type="caution">
    <text evidence="2">The sequence shown here is derived from an EMBL/GenBank/DDBJ whole genome shotgun (WGS) entry which is preliminary data.</text>
</comment>
<evidence type="ECO:0000313" key="3">
    <source>
        <dbReference type="EMBL" id="GBN89086.1"/>
    </source>
</evidence>
<reference evidence="2 4" key="1">
    <citation type="journal article" date="2019" name="Sci. Rep.">
        <title>Orb-weaving spider Araneus ventricosus genome elucidates the spidroin gene catalogue.</title>
        <authorList>
            <person name="Kono N."/>
            <person name="Nakamura H."/>
            <person name="Ohtoshi R."/>
            <person name="Moran D.A.P."/>
            <person name="Shinohara A."/>
            <person name="Yoshida Y."/>
            <person name="Fujiwara M."/>
            <person name="Mori M."/>
            <person name="Tomita M."/>
            <person name="Arakawa K."/>
        </authorList>
    </citation>
    <scope>NUCLEOTIDE SEQUENCE [LARGE SCALE GENOMIC DNA]</scope>
</reference>
<accession>A0A4Y2SLF3</accession>
<gene>
    <name evidence="3" type="ORF">AVEN_157620_1</name>
    <name evidence="2" type="ORF">AVEN_66298_1</name>
</gene>
<feature type="region of interest" description="Disordered" evidence="1">
    <location>
        <begin position="70"/>
        <end position="89"/>
    </location>
</feature>
<evidence type="ECO:0000313" key="4">
    <source>
        <dbReference type="Proteomes" id="UP000499080"/>
    </source>
</evidence>
<name>A0A4Y2SLF3_ARAVE</name>
<evidence type="ECO:0000256" key="1">
    <source>
        <dbReference type="SAM" id="MobiDB-lite"/>
    </source>
</evidence>
<protein>
    <submittedName>
        <fullName evidence="2">Uncharacterized protein</fullName>
    </submittedName>
</protein>
<dbReference type="EMBL" id="BGPR01022612">
    <property type="protein sequence ID" value="GBN89086.1"/>
    <property type="molecule type" value="Genomic_DNA"/>
</dbReference>
<dbReference type="Proteomes" id="UP000499080">
    <property type="component" value="Unassembled WGS sequence"/>
</dbReference>
<organism evidence="2 4">
    <name type="scientific">Araneus ventricosus</name>
    <name type="common">Orbweaver spider</name>
    <name type="synonym">Epeira ventricosa</name>
    <dbReference type="NCBI Taxonomy" id="182803"/>
    <lineage>
        <taxon>Eukaryota</taxon>
        <taxon>Metazoa</taxon>
        <taxon>Ecdysozoa</taxon>
        <taxon>Arthropoda</taxon>
        <taxon>Chelicerata</taxon>
        <taxon>Arachnida</taxon>
        <taxon>Araneae</taxon>
        <taxon>Araneomorphae</taxon>
        <taxon>Entelegynae</taxon>
        <taxon>Araneoidea</taxon>
        <taxon>Araneidae</taxon>
        <taxon>Araneus</taxon>
    </lineage>
</organism>
<keyword evidence="4" id="KW-1185">Reference proteome</keyword>
<sequence>MCKLKGKVVVALETTDLIISTDSAAVGAPSGERPTCNPSKNNNGIMIHIIGTRPNLGQVVANTRSIKTRDKIRFQKEDDSTEPKQNVRH</sequence>
<feature type="compositionally biased region" description="Basic and acidic residues" evidence="1">
    <location>
        <begin position="70"/>
        <end position="82"/>
    </location>
</feature>
<dbReference type="AlphaFoldDB" id="A0A4Y2SLF3"/>
<evidence type="ECO:0000313" key="2">
    <source>
        <dbReference type="EMBL" id="GBN89084.1"/>
    </source>
</evidence>
<dbReference type="EMBL" id="BGPR01022611">
    <property type="protein sequence ID" value="GBN89084.1"/>
    <property type="molecule type" value="Genomic_DNA"/>
</dbReference>